<protein>
    <submittedName>
        <fullName evidence="1">Uncharacterized protein</fullName>
    </submittedName>
</protein>
<evidence type="ECO:0000313" key="1">
    <source>
        <dbReference type="EMBL" id="CAA9347904.1"/>
    </source>
</evidence>
<gene>
    <name evidence="1" type="ORF">AVDCRST_MAG94-2640</name>
</gene>
<dbReference type="AlphaFoldDB" id="A0A6J4M2A6"/>
<dbReference type="EMBL" id="CADCTY010000921">
    <property type="protein sequence ID" value="CAA9347904.1"/>
    <property type="molecule type" value="Genomic_DNA"/>
</dbReference>
<name>A0A6J4M2A6_9CYAN</name>
<proteinExistence type="predicted"/>
<organism evidence="1">
    <name type="scientific">uncultured Leptolyngbya sp</name>
    <dbReference type="NCBI Taxonomy" id="332963"/>
    <lineage>
        <taxon>Bacteria</taxon>
        <taxon>Bacillati</taxon>
        <taxon>Cyanobacteriota</taxon>
        <taxon>Cyanophyceae</taxon>
        <taxon>Leptolyngbyales</taxon>
        <taxon>Leptolyngbyaceae</taxon>
        <taxon>Leptolyngbya group</taxon>
        <taxon>Leptolyngbya</taxon>
        <taxon>environmental samples</taxon>
    </lineage>
</organism>
<reference evidence="1" key="1">
    <citation type="submission" date="2020-02" db="EMBL/GenBank/DDBJ databases">
        <authorList>
            <person name="Meier V. D."/>
        </authorList>
    </citation>
    <scope>NUCLEOTIDE SEQUENCE</scope>
    <source>
        <strain evidence="1">AVDCRST_MAG94</strain>
    </source>
</reference>
<sequence length="47" mass="5627">MFLLTRNMMMNRELVLPSHANGRDRDKGLLKLLEKRLILREPEYDAQ</sequence>
<accession>A0A6J4M2A6</accession>